<dbReference type="SUPFAM" id="SSF55608">
    <property type="entry name" value="Homing endonucleases"/>
    <property type="match status" value="2"/>
</dbReference>
<feature type="domain" description="Homing endonuclease LAGLIDADG" evidence="7">
    <location>
        <begin position="428"/>
        <end position="527"/>
    </location>
</feature>
<evidence type="ECO:0000256" key="3">
    <source>
        <dbReference type="ARBA" id="ARBA00022989"/>
    </source>
</evidence>
<dbReference type="Pfam" id="PF00662">
    <property type="entry name" value="Proton_antipo_N"/>
    <property type="match status" value="1"/>
</dbReference>
<comment type="subcellular location">
    <subcellularLocation>
        <location evidence="1">Membrane</location>
        <topology evidence="1">Multi-pass membrane protein</topology>
    </subcellularLocation>
</comment>
<dbReference type="InterPro" id="IPR051289">
    <property type="entry name" value="LAGLIDADG_Endonuclease"/>
</dbReference>
<dbReference type="InterPro" id="IPR004860">
    <property type="entry name" value="LAGLIDADG_dom"/>
</dbReference>
<evidence type="ECO:0000259" key="6">
    <source>
        <dbReference type="Pfam" id="PF00662"/>
    </source>
</evidence>
<name>Q8HHD1_CRYPA</name>
<feature type="transmembrane region" description="Helical" evidence="5">
    <location>
        <begin position="30"/>
        <end position="52"/>
    </location>
</feature>
<dbReference type="EMBL" id="AF456838">
    <property type="protein sequence ID" value="AAO14101.1"/>
    <property type="molecule type" value="Genomic_DNA"/>
</dbReference>
<dbReference type="InterPro" id="IPR027434">
    <property type="entry name" value="Homing_endonucl"/>
</dbReference>
<accession>Q8HHD1</accession>
<keyword evidence="8" id="KW-0496">Mitochondrion</keyword>
<reference evidence="8" key="1">
    <citation type="journal article" date="2003" name="Fungal Genet. Biol.">
        <title>Mapping and characterization of polymorphism in mtDNA of Cryphonectria parasitica: evidence of the presence of an optional intron.</title>
        <authorList>
            <person name="Gobbi E."/>
            <person name="Firrao G."/>
            <person name="Carpanelli A."/>
            <person name="Locci R."/>
            <person name="Van Alfen N.K."/>
        </authorList>
    </citation>
    <scope>NUCLEOTIDE SEQUENCE</scope>
    <source>
        <strain evidence="8">Ep 155</strain>
    </source>
</reference>
<dbReference type="PANTHER" id="PTHR36181:SF4">
    <property type="entry name" value="LAGLIDADG ENDONUCLEASE"/>
    <property type="match status" value="1"/>
</dbReference>
<dbReference type="GO" id="GO:0005739">
    <property type="term" value="C:mitochondrion"/>
    <property type="evidence" value="ECO:0007669"/>
    <property type="project" value="UniProtKB-ARBA"/>
</dbReference>
<feature type="domain" description="NADH-Ubiquinone oxidoreductase (complex I) chain 5 N-terminal" evidence="6">
    <location>
        <begin position="64"/>
        <end position="109"/>
    </location>
</feature>
<keyword evidence="3 5" id="KW-1133">Transmembrane helix</keyword>
<gene>
    <name evidence="8" type="primary">ND5</name>
</gene>
<evidence type="ECO:0000313" key="8">
    <source>
        <dbReference type="EMBL" id="AAO14101.1"/>
    </source>
</evidence>
<dbReference type="Pfam" id="PF00961">
    <property type="entry name" value="LAGLIDADG_1"/>
    <property type="match status" value="2"/>
</dbReference>
<feature type="transmembrane region" description="Helical" evidence="5">
    <location>
        <begin position="72"/>
        <end position="99"/>
    </location>
</feature>
<evidence type="ECO:0000256" key="5">
    <source>
        <dbReference type="SAM" id="Phobius"/>
    </source>
</evidence>
<evidence type="ECO:0000259" key="7">
    <source>
        <dbReference type="Pfam" id="PF00961"/>
    </source>
</evidence>
<dbReference type="GO" id="GO:0016020">
    <property type="term" value="C:membrane"/>
    <property type="evidence" value="ECO:0007669"/>
    <property type="project" value="UniProtKB-SubCell"/>
</dbReference>
<dbReference type="GO" id="GO:0004519">
    <property type="term" value="F:endonuclease activity"/>
    <property type="evidence" value="ECO:0007669"/>
    <property type="project" value="InterPro"/>
</dbReference>
<feature type="domain" description="Homing endonuclease LAGLIDADG" evidence="7">
    <location>
        <begin position="268"/>
        <end position="369"/>
    </location>
</feature>
<evidence type="ECO:0000256" key="1">
    <source>
        <dbReference type="ARBA" id="ARBA00004141"/>
    </source>
</evidence>
<organism evidence="8">
    <name type="scientific">Cryphonectria parasitica</name>
    <name type="common">Chestnut blight fungus</name>
    <name type="synonym">Endothia parasitica</name>
    <dbReference type="NCBI Taxonomy" id="5116"/>
    <lineage>
        <taxon>Eukaryota</taxon>
        <taxon>Fungi</taxon>
        <taxon>Dikarya</taxon>
        <taxon>Ascomycota</taxon>
        <taxon>Pezizomycotina</taxon>
        <taxon>Sordariomycetes</taxon>
        <taxon>Sordariomycetidae</taxon>
        <taxon>Diaporthales</taxon>
        <taxon>Cryphonectriaceae</taxon>
        <taxon>Cryphonectria-Endothia species complex</taxon>
        <taxon>Cryphonectria</taxon>
    </lineage>
</organism>
<feature type="transmembrane region" description="Helical" evidence="5">
    <location>
        <begin position="6"/>
        <end position="23"/>
    </location>
</feature>
<dbReference type="InterPro" id="IPR001516">
    <property type="entry name" value="Proton_antipo_N"/>
</dbReference>
<dbReference type="PANTHER" id="PTHR36181">
    <property type="entry name" value="INTRON-ENCODED ENDONUCLEASE AI3-RELATED"/>
    <property type="match status" value="1"/>
</dbReference>
<geneLocation type="mitochondrion" evidence="8"/>
<keyword evidence="2 5" id="KW-0812">Transmembrane</keyword>
<dbReference type="FunFam" id="3.10.28.10:FF:000010">
    <property type="entry name" value="LAGLIDADG homing endonuclease I-LtrII"/>
    <property type="match status" value="1"/>
</dbReference>
<keyword evidence="4 5" id="KW-0472">Membrane</keyword>
<protein>
    <submittedName>
        <fullName evidence="8">ND5 intron 2 protein</fullName>
    </submittedName>
</protein>
<dbReference type="Gene3D" id="3.10.28.10">
    <property type="entry name" value="Homing endonucleases"/>
    <property type="match status" value="2"/>
</dbReference>
<evidence type="ECO:0000256" key="4">
    <source>
        <dbReference type="ARBA" id="ARBA00023136"/>
    </source>
</evidence>
<dbReference type="AlphaFoldDB" id="Q8HHD1"/>
<evidence type="ECO:0000256" key="2">
    <source>
        <dbReference type="ARBA" id="ARBA00022692"/>
    </source>
</evidence>
<sequence>MYLSIIILPVLGSIVAGFFGRKLGVRGAQIITCSCVIVTTILALLAWVEVGFNNIPVTINLFRWIDSEWFNIIWGFQFDSLTVSMLLPVLIISSLVHIYSISYMSGDPRGYLRGKGNCGDKLSNSGELLKLMIPSCSWKIISGWINNSDKVINLKIGENQMDNRGSKSTVLNSMVEKEQRVDGSWSVKSNLTDLRCTLKGFERNRGLNHGFNLMYWSSRVKIPSNQFRLNSVVPLRGYVSLSFLGLRRKSIERNVNYSTFTQVNPGVWSGLIDGEGSFSIILVKSPTRKLGWRVEPKFQLGLHRKDYDILSQLQLFLGGAGAIYLVRNGEFVNYMISSIKDLNKLILYLEKYPLLTQKSADLLLFKQIIDLINNKAHLTIEGLNQIVNLKASMNLGLSDKLKLEFPGYRAVERPVINCDNVIINPSWLSGFVSAEGNFDVRTPKTNSKTGYRVQLRFRITQHLRDIKLMESLVQFLGGGKVHKYTKSAVHLSIVDFSLITNRIIPLFNENPLVGVKSLDYKDWCKIHELMVNRSHLTIEGMNTIREIKLGLNSGRSFEVE</sequence>
<proteinExistence type="predicted"/>